<sequence>MAIFGISEDKPTVVRIFSGNKMKAIPGSVATRCQRKPCRVSTLQGCFQEQLSVEGIGGEQEKKEKEQKEEEEEEEGEGEG</sequence>
<proteinExistence type="predicted"/>
<feature type="region of interest" description="Disordered" evidence="1">
    <location>
        <begin position="54"/>
        <end position="80"/>
    </location>
</feature>
<keyword evidence="3" id="KW-1185">Reference proteome</keyword>
<evidence type="ECO:0000313" key="2">
    <source>
        <dbReference type="EMBL" id="KAL2747484.1"/>
    </source>
</evidence>
<dbReference type="EMBL" id="JAYRBN010000035">
    <property type="protein sequence ID" value="KAL2747484.1"/>
    <property type="molecule type" value="Genomic_DNA"/>
</dbReference>
<organism evidence="2 3">
    <name type="scientific">Vespula maculifrons</name>
    <name type="common">Eastern yellow jacket</name>
    <name type="synonym">Wasp</name>
    <dbReference type="NCBI Taxonomy" id="7453"/>
    <lineage>
        <taxon>Eukaryota</taxon>
        <taxon>Metazoa</taxon>
        <taxon>Ecdysozoa</taxon>
        <taxon>Arthropoda</taxon>
        <taxon>Hexapoda</taxon>
        <taxon>Insecta</taxon>
        <taxon>Pterygota</taxon>
        <taxon>Neoptera</taxon>
        <taxon>Endopterygota</taxon>
        <taxon>Hymenoptera</taxon>
        <taxon>Apocrita</taxon>
        <taxon>Aculeata</taxon>
        <taxon>Vespoidea</taxon>
        <taxon>Vespidae</taxon>
        <taxon>Vespinae</taxon>
        <taxon>Vespula</taxon>
    </lineage>
</organism>
<evidence type="ECO:0000313" key="3">
    <source>
        <dbReference type="Proteomes" id="UP001607303"/>
    </source>
</evidence>
<dbReference type="AlphaFoldDB" id="A0ABD2CRR4"/>
<name>A0ABD2CRR4_VESMC</name>
<protein>
    <submittedName>
        <fullName evidence="2">Uncharacterized protein</fullName>
    </submittedName>
</protein>
<evidence type="ECO:0000256" key="1">
    <source>
        <dbReference type="SAM" id="MobiDB-lite"/>
    </source>
</evidence>
<dbReference type="Proteomes" id="UP001607303">
    <property type="component" value="Unassembled WGS sequence"/>
</dbReference>
<gene>
    <name evidence="2" type="ORF">V1477_004176</name>
</gene>
<reference evidence="2 3" key="1">
    <citation type="journal article" date="2024" name="Ann. Entomol. Soc. Am.">
        <title>Genomic analyses of the southern and eastern yellowjacket wasps (Hymenoptera: Vespidae) reveal evolutionary signatures of social life.</title>
        <authorList>
            <person name="Catto M.A."/>
            <person name="Caine P.B."/>
            <person name="Orr S.E."/>
            <person name="Hunt B.G."/>
            <person name="Goodisman M.A.D."/>
        </authorList>
    </citation>
    <scope>NUCLEOTIDE SEQUENCE [LARGE SCALE GENOMIC DNA]</scope>
    <source>
        <strain evidence="2">232</strain>
        <tissue evidence="2">Head and thorax</tissue>
    </source>
</reference>
<feature type="compositionally biased region" description="Basic and acidic residues" evidence="1">
    <location>
        <begin position="59"/>
        <end position="68"/>
    </location>
</feature>
<feature type="compositionally biased region" description="Acidic residues" evidence="1">
    <location>
        <begin position="69"/>
        <end position="80"/>
    </location>
</feature>
<accession>A0ABD2CRR4</accession>
<comment type="caution">
    <text evidence="2">The sequence shown here is derived from an EMBL/GenBank/DDBJ whole genome shotgun (WGS) entry which is preliminary data.</text>
</comment>